<dbReference type="AlphaFoldDB" id="A0A484GX20"/>
<organism evidence="1 2">
    <name type="scientific">Sousa chinensis</name>
    <name type="common">Indo-pacific humpbacked dolphin</name>
    <name type="synonym">Steno chinensis</name>
    <dbReference type="NCBI Taxonomy" id="103600"/>
    <lineage>
        <taxon>Eukaryota</taxon>
        <taxon>Metazoa</taxon>
        <taxon>Chordata</taxon>
        <taxon>Craniata</taxon>
        <taxon>Vertebrata</taxon>
        <taxon>Euteleostomi</taxon>
        <taxon>Mammalia</taxon>
        <taxon>Eutheria</taxon>
        <taxon>Laurasiatheria</taxon>
        <taxon>Artiodactyla</taxon>
        <taxon>Whippomorpha</taxon>
        <taxon>Cetacea</taxon>
        <taxon>Odontoceti</taxon>
        <taxon>Delphinidae</taxon>
        <taxon>Sousa</taxon>
    </lineage>
</organism>
<name>A0A484GX20_SOUCH</name>
<protein>
    <submittedName>
        <fullName evidence="1">Uncharacterized protein</fullName>
    </submittedName>
</protein>
<accession>A0A484GX20</accession>
<feature type="non-terminal residue" evidence="1">
    <location>
        <position position="139"/>
    </location>
</feature>
<sequence>QRLSVVLWTTLLQQFSEQFLKIEFSQSLRESREELIGIENAKEQFHRLKYFKPFNLKWIMGNNWEKPDSELWKELCCDPLPSDNTGGKVLKCFALISEPQENCLSVGFLNNYHKTDNLTSLKGKENAHQNFRLEKWHIH</sequence>
<reference evidence="1 2" key="1">
    <citation type="journal article" date="2018" name="Genomics">
        <title>Molecular footprints of inshore aquatic adaptation in Indo-Pacific humpback dolphin (Sousa chinensis).</title>
        <authorList>
            <person name="Ming Y."/>
            <person name="Jian J."/>
            <person name="Yu F."/>
            <person name="Yu X."/>
            <person name="Wang J."/>
            <person name="Liu W."/>
        </authorList>
    </citation>
    <scope>NUCLEOTIDE SEQUENCE [LARGE SCALE GENOMIC DNA]</scope>
    <source>
        <strain evidence="1">MY-2018</strain>
        <tissue evidence="1">Skin</tissue>
    </source>
</reference>
<comment type="caution">
    <text evidence="1">The sequence shown here is derived from an EMBL/GenBank/DDBJ whole genome shotgun (WGS) entry which is preliminary data.</text>
</comment>
<gene>
    <name evidence="1" type="ORF">DBR06_SOUSAS19310009</name>
</gene>
<evidence type="ECO:0000313" key="1">
    <source>
        <dbReference type="EMBL" id="TEA40464.1"/>
    </source>
</evidence>
<proteinExistence type="predicted"/>
<keyword evidence="2" id="KW-1185">Reference proteome</keyword>
<feature type="non-terminal residue" evidence="1">
    <location>
        <position position="1"/>
    </location>
</feature>
<dbReference type="EMBL" id="QWLN02002903">
    <property type="protein sequence ID" value="TEA40464.1"/>
    <property type="molecule type" value="Genomic_DNA"/>
</dbReference>
<dbReference type="Proteomes" id="UP000295264">
    <property type="component" value="Unassembled WGS sequence"/>
</dbReference>
<evidence type="ECO:0000313" key="2">
    <source>
        <dbReference type="Proteomes" id="UP000295264"/>
    </source>
</evidence>